<evidence type="ECO:0000313" key="3">
    <source>
        <dbReference type="Proteomes" id="UP000002592"/>
    </source>
</evidence>
<organism evidence="2 3">
    <name type="scientific">Prochlorococcus marinus (strain NATL1A)</name>
    <dbReference type="NCBI Taxonomy" id="167555"/>
    <lineage>
        <taxon>Bacteria</taxon>
        <taxon>Bacillati</taxon>
        <taxon>Cyanobacteriota</taxon>
        <taxon>Cyanophyceae</taxon>
        <taxon>Synechococcales</taxon>
        <taxon>Prochlorococcaceae</taxon>
        <taxon>Prochlorococcus</taxon>
    </lineage>
</organism>
<keyword evidence="1" id="KW-0812">Transmembrane</keyword>
<protein>
    <submittedName>
        <fullName evidence="2">Uncharacterized protein</fullName>
    </submittedName>
</protein>
<dbReference type="KEGG" id="pme:NATL1_14571"/>
<dbReference type="Proteomes" id="UP000002592">
    <property type="component" value="Chromosome"/>
</dbReference>
<proteinExistence type="predicted"/>
<gene>
    <name evidence="2" type="ordered locus">NATL1_14571</name>
</gene>
<accession>A2C3F5</accession>
<name>A2C3F5_PROM1</name>
<evidence type="ECO:0000256" key="1">
    <source>
        <dbReference type="SAM" id="Phobius"/>
    </source>
</evidence>
<dbReference type="HOGENOM" id="CLU_197553_0_0_3"/>
<keyword evidence="1" id="KW-1133">Transmembrane helix</keyword>
<dbReference type="eggNOG" id="ENOG5030V5H">
    <property type="taxonomic scope" value="Bacteria"/>
</dbReference>
<dbReference type="AlphaFoldDB" id="A2C3F5"/>
<dbReference type="EMBL" id="CP000553">
    <property type="protein sequence ID" value="ABM76015.1"/>
    <property type="molecule type" value="Genomic_DNA"/>
</dbReference>
<sequence length="56" mass="6548">MTINNPIFIFAFIIVIWFIPGILVRRINELKQIKKSKKRQADAINKLYPDSKDSSN</sequence>
<feature type="transmembrane region" description="Helical" evidence="1">
    <location>
        <begin position="6"/>
        <end position="24"/>
    </location>
</feature>
<reference evidence="3" key="1">
    <citation type="journal article" date="2007" name="PLoS Genet.">
        <title>Patterns and implications of gene gain and loss in the evolution of Prochlorococcus.</title>
        <authorList>
            <person name="Kettler G.C."/>
            <person name="Martiny A.C."/>
            <person name="Huang K."/>
            <person name="Zucker J."/>
            <person name="Coleman M.L."/>
            <person name="Rodrigue S."/>
            <person name="Chen F."/>
            <person name="Lapidus A."/>
            <person name="Ferriera S."/>
            <person name="Johnson J."/>
            <person name="Steglich C."/>
            <person name="Church G.M."/>
            <person name="Richardson P."/>
            <person name="Chisholm S.W."/>
        </authorList>
    </citation>
    <scope>NUCLEOTIDE SEQUENCE [LARGE SCALE GENOMIC DNA]</scope>
    <source>
        <strain evidence="3">NATL1A</strain>
    </source>
</reference>
<keyword evidence="1" id="KW-0472">Membrane</keyword>
<evidence type="ECO:0000313" key="2">
    <source>
        <dbReference type="EMBL" id="ABM76015.1"/>
    </source>
</evidence>